<dbReference type="GO" id="GO:0004590">
    <property type="term" value="F:orotidine-5'-phosphate decarboxylase activity"/>
    <property type="evidence" value="ECO:0007669"/>
    <property type="project" value="UniProtKB-UniRule"/>
</dbReference>
<evidence type="ECO:0000256" key="1">
    <source>
        <dbReference type="ARBA" id="ARBA00004861"/>
    </source>
</evidence>
<keyword evidence="3 7" id="KW-0210">Decarboxylase</keyword>
<evidence type="ECO:0000256" key="7">
    <source>
        <dbReference type="HAMAP-Rule" id="MF_01215"/>
    </source>
</evidence>
<dbReference type="Pfam" id="PF00215">
    <property type="entry name" value="OMPdecase"/>
    <property type="match status" value="1"/>
</dbReference>
<dbReference type="EC" id="4.1.1.23" evidence="7"/>
<evidence type="ECO:0000313" key="9">
    <source>
        <dbReference type="EMBL" id="QGK69677.1"/>
    </source>
</evidence>
<dbReference type="EMBL" id="CP045929">
    <property type="protein sequence ID" value="QGK69677.1"/>
    <property type="molecule type" value="Genomic_DNA"/>
</dbReference>
<gene>
    <name evidence="7 9" type="primary">pyrF</name>
    <name evidence="9" type="ORF">GIY23_09235</name>
</gene>
<evidence type="ECO:0000256" key="3">
    <source>
        <dbReference type="ARBA" id="ARBA00022793"/>
    </source>
</evidence>
<dbReference type="PANTHER" id="PTHR43375">
    <property type="entry name" value="OROTIDINE 5'-PHOSPHATE DECARBOXYLASE"/>
    <property type="match status" value="1"/>
</dbReference>
<dbReference type="PROSITE" id="PS00156">
    <property type="entry name" value="OMPDECASE"/>
    <property type="match status" value="1"/>
</dbReference>
<organism evidence="9 10">
    <name type="scientific">Allosaccharopolyspora coralli</name>
    <dbReference type="NCBI Taxonomy" id="2665642"/>
    <lineage>
        <taxon>Bacteria</taxon>
        <taxon>Bacillati</taxon>
        <taxon>Actinomycetota</taxon>
        <taxon>Actinomycetes</taxon>
        <taxon>Pseudonocardiales</taxon>
        <taxon>Pseudonocardiaceae</taxon>
        <taxon>Allosaccharopolyspora</taxon>
    </lineage>
</organism>
<dbReference type="RefSeq" id="WP_154076271.1">
    <property type="nucleotide sequence ID" value="NZ_CP045929.1"/>
</dbReference>
<dbReference type="InterPro" id="IPR011995">
    <property type="entry name" value="OMPdecase_type-2"/>
</dbReference>
<dbReference type="GO" id="GO:0044205">
    <property type="term" value="P:'de novo' UMP biosynthetic process"/>
    <property type="evidence" value="ECO:0007669"/>
    <property type="project" value="UniProtKB-UniRule"/>
</dbReference>
<dbReference type="UniPathway" id="UPA00070">
    <property type="reaction ID" value="UER00120"/>
</dbReference>
<dbReference type="KEGG" id="sace:GIY23_09235"/>
<comment type="pathway">
    <text evidence="1 7">Pyrimidine metabolism; UMP biosynthesis via de novo pathway; UMP from orotate: step 2/2.</text>
</comment>
<evidence type="ECO:0000256" key="6">
    <source>
        <dbReference type="ARBA" id="ARBA00049157"/>
    </source>
</evidence>
<keyword evidence="4 7" id="KW-0665">Pyrimidine biosynthesis</keyword>
<protein>
    <recommendedName>
        <fullName evidence="7">Orotidine 5'-phosphate decarboxylase</fullName>
        <ecNumber evidence="7">4.1.1.23</ecNumber>
    </recommendedName>
    <alternativeName>
        <fullName evidence="7">OMP decarboxylase</fullName>
        <shortName evidence="7">OMPDCase</shortName>
        <shortName evidence="7">OMPdecase</shortName>
    </alternativeName>
</protein>
<dbReference type="PANTHER" id="PTHR43375:SF1">
    <property type="entry name" value="OROTIDINE 5'-PHOSPHATE DECARBOXYLASE"/>
    <property type="match status" value="1"/>
</dbReference>
<sequence length="281" mass="28604">MTTTRPNFGQRLADAVAARGALCVGIDPHPALIQAWGLDESPGSLERFAMTAVEALAGEVAVLKPQSAFFELYGAAGIAVLERVIVEARAAGALVILDAKRGDIGSTMTAYANAYLADTSPLAADALTVSPYLGYGSLAPAIGIAEQTGRGVFVLARTSNPEGQELQKSRDAVSRPVAQSIVDAASDTNAGAEPMGYVGVVAGATMKPGELDLSKLNGPILAPGIGAQGAMVQSLRGVFGPALPNVLPATAREVLGSGPGIDDLRSAARRTRDDLATALAV</sequence>
<dbReference type="SMART" id="SM00934">
    <property type="entry name" value="OMPdecase"/>
    <property type="match status" value="1"/>
</dbReference>
<evidence type="ECO:0000256" key="4">
    <source>
        <dbReference type="ARBA" id="ARBA00022975"/>
    </source>
</evidence>
<comment type="catalytic activity">
    <reaction evidence="6 7">
        <text>orotidine 5'-phosphate + H(+) = UMP + CO2</text>
        <dbReference type="Rhea" id="RHEA:11596"/>
        <dbReference type="ChEBI" id="CHEBI:15378"/>
        <dbReference type="ChEBI" id="CHEBI:16526"/>
        <dbReference type="ChEBI" id="CHEBI:57538"/>
        <dbReference type="ChEBI" id="CHEBI:57865"/>
        <dbReference type="EC" id="4.1.1.23"/>
    </reaction>
</comment>
<dbReference type="InterPro" id="IPR013785">
    <property type="entry name" value="Aldolase_TIM"/>
</dbReference>
<feature type="domain" description="Orotidine 5'-phosphate decarboxylase" evidence="8">
    <location>
        <begin position="21"/>
        <end position="267"/>
    </location>
</feature>
<dbReference type="InterPro" id="IPR011060">
    <property type="entry name" value="RibuloseP-bd_barrel"/>
</dbReference>
<name>A0A5Q3QFT0_9PSEU</name>
<keyword evidence="10" id="KW-1185">Reference proteome</keyword>
<dbReference type="CDD" id="cd04725">
    <property type="entry name" value="OMP_decarboxylase_like"/>
    <property type="match status" value="1"/>
</dbReference>
<feature type="active site" description="Proton donor" evidence="7">
    <location>
        <position position="100"/>
    </location>
</feature>
<dbReference type="AlphaFoldDB" id="A0A5Q3QFT0"/>
<dbReference type="GO" id="GO:0006207">
    <property type="term" value="P:'de novo' pyrimidine nucleobase biosynthetic process"/>
    <property type="evidence" value="ECO:0007669"/>
    <property type="project" value="InterPro"/>
</dbReference>
<dbReference type="Gene3D" id="3.20.20.70">
    <property type="entry name" value="Aldolase class I"/>
    <property type="match status" value="1"/>
</dbReference>
<proteinExistence type="inferred from homology"/>
<dbReference type="Proteomes" id="UP000371041">
    <property type="component" value="Chromosome"/>
</dbReference>
<keyword evidence="5 7" id="KW-0456">Lyase</keyword>
<dbReference type="NCBIfam" id="TIGR02127">
    <property type="entry name" value="pyrF_sub2"/>
    <property type="match status" value="1"/>
</dbReference>
<dbReference type="HAMAP" id="MF_01215">
    <property type="entry name" value="OMPdecase_type2"/>
    <property type="match status" value="1"/>
</dbReference>
<reference evidence="10" key="1">
    <citation type="submission" date="2019-11" db="EMBL/GenBank/DDBJ databases">
        <title>The complete genome sequence of Saccharopolyspora sp. E2A.</title>
        <authorList>
            <person name="Zhang G."/>
        </authorList>
    </citation>
    <scope>NUCLEOTIDE SEQUENCE [LARGE SCALE GENOMIC DNA]</scope>
    <source>
        <strain evidence="10">E2A</strain>
    </source>
</reference>
<dbReference type="InterPro" id="IPR001754">
    <property type="entry name" value="OMPdeCOase_dom"/>
</dbReference>
<evidence type="ECO:0000256" key="5">
    <source>
        <dbReference type="ARBA" id="ARBA00023239"/>
    </source>
</evidence>
<evidence type="ECO:0000259" key="8">
    <source>
        <dbReference type="SMART" id="SM00934"/>
    </source>
</evidence>
<evidence type="ECO:0000256" key="2">
    <source>
        <dbReference type="ARBA" id="ARBA00008847"/>
    </source>
</evidence>
<accession>A0A5Q3QFT0</accession>
<dbReference type="InterPro" id="IPR018089">
    <property type="entry name" value="OMPdecase_AS"/>
</dbReference>
<comment type="similarity">
    <text evidence="2 7">Belongs to the OMP decarboxylase family. Type 2 subfamily.</text>
</comment>
<dbReference type="SUPFAM" id="SSF51366">
    <property type="entry name" value="Ribulose-phoshate binding barrel"/>
    <property type="match status" value="1"/>
</dbReference>
<evidence type="ECO:0000313" key="10">
    <source>
        <dbReference type="Proteomes" id="UP000371041"/>
    </source>
</evidence>